<gene>
    <name evidence="1" type="ORF">WJX72_004941</name>
</gene>
<keyword evidence="2" id="KW-1185">Reference proteome</keyword>
<proteinExistence type="predicted"/>
<dbReference type="AlphaFoldDB" id="A0AAW1R732"/>
<comment type="caution">
    <text evidence="1">The sequence shown here is derived from an EMBL/GenBank/DDBJ whole genome shotgun (WGS) entry which is preliminary data.</text>
</comment>
<protein>
    <recommendedName>
        <fullName evidence="3">Ankyrin repeat domain-containing protein</fullName>
    </recommendedName>
</protein>
<evidence type="ECO:0008006" key="3">
    <source>
        <dbReference type="Google" id="ProtNLM"/>
    </source>
</evidence>
<accession>A0AAW1R732</accession>
<sequence>MRARRLLQDMYTWWSSFWRSAPAPAYRKRTPMDGQLCTVQLPTGIQRVNAAGHPCIARLSKGMPMVKLLTLLRKGANANLADQDGKTAADLARQHWLDGVIAPSIGTVSQ</sequence>
<dbReference type="Proteomes" id="UP001489004">
    <property type="component" value="Unassembled WGS sequence"/>
</dbReference>
<reference evidence="1 2" key="1">
    <citation type="journal article" date="2024" name="Nat. Commun.">
        <title>Phylogenomics reveals the evolutionary origins of lichenization in chlorophyte algae.</title>
        <authorList>
            <person name="Puginier C."/>
            <person name="Libourel C."/>
            <person name="Otte J."/>
            <person name="Skaloud P."/>
            <person name="Haon M."/>
            <person name="Grisel S."/>
            <person name="Petersen M."/>
            <person name="Berrin J.G."/>
            <person name="Delaux P.M."/>
            <person name="Dal Grande F."/>
            <person name="Keller J."/>
        </authorList>
    </citation>
    <scope>NUCLEOTIDE SEQUENCE [LARGE SCALE GENOMIC DNA]</scope>
    <source>
        <strain evidence="1 2">SAG 2043</strain>
    </source>
</reference>
<evidence type="ECO:0000313" key="2">
    <source>
        <dbReference type="Proteomes" id="UP001489004"/>
    </source>
</evidence>
<dbReference type="EMBL" id="JALJOR010000001">
    <property type="protein sequence ID" value="KAK9829285.1"/>
    <property type="molecule type" value="Genomic_DNA"/>
</dbReference>
<organism evidence="1 2">
    <name type="scientific">[Myrmecia] bisecta</name>
    <dbReference type="NCBI Taxonomy" id="41462"/>
    <lineage>
        <taxon>Eukaryota</taxon>
        <taxon>Viridiplantae</taxon>
        <taxon>Chlorophyta</taxon>
        <taxon>core chlorophytes</taxon>
        <taxon>Trebouxiophyceae</taxon>
        <taxon>Trebouxiales</taxon>
        <taxon>Trebouxiaceae</taxon>
        <taxon>Myrmecia</taxon>
    </lineage>
</organism>
<name>A0AAW1R732_9CHLO</name>
<evidence type="ECO:0000313" key="1">
    <source>
        <dbReference type="EMBL" id="KAK9829285.1"/>
    </source>
</evidence>